<feature type="transmembrane region" description="Helical" evidence="1">
    <location>
        <begin position="310"/>
        <end position="332"/>
    </location>
</feature>
<feature type="transmembrane region" description="Helical" evidence="1">
    <location>
        <begin position="338"/>
        <end position="357"/>
    </location>
</feature>
<dbReference type="RefSeq" id="WP_008870912.1">
    <property type="nucleotide sequence ID" value="NZ_ACJN02000003.1"/>
</dbReference>
<dbReference type="GO" id="GO:0015098">
    <property type="term" value="F:molybdate ion transmembrane transporter activity"/>
    <property type="evidence" value="ECO:0007669"/>
    <property type="project" value="InterPro"/>
</dbReference>
<dbReference type="Proteomes" id="UP000005496">
    <property type="component" value="Unassembled WGS sequence"/>
</dbReference>
<keyword evidence="1" id="KW-0812">Transmembrane</keyword>
<feature type="transmembrane region" description="Helical" evidence="1">
    <location>
        <begin position="182"/>
        <end position="198"/>
    </location>
</feature>
<dbReference type="eggNOG" id="COG0659">
    <property type="taxonomic scope" value="Bacteria"/>
</dbReference>
<organism evidence="2 3">
    <name type="scientific">Desulfonatronospira thiodismutans ASO3-1</name>
    <dbReference type="NCBI Taxonomy" id="555779"/>
    <lineage>
        <taxon>Bacteria</taxon>
        <taxon>Pseudomonadati</taxon>
        <taxon>Thermodesulfobacteriota</taxon>
        <taxon>Desulfovibrionia</taxon>
        <taxon>Desulfovibrionales</taxon>
        <taxon>Desulfonatronovibrionaceae</taxon>
        <taxon>Desulfonatronospira</taxon>
    </lineage>
</organism>
<dbReference type="AlphaFoldDB" id="D6SS96"/>
<feature type="transmembrane region" description="Helical" evidence="1">
    <location>
        <begin position="12"/>
        <end position="32"/>
    </location>
</feature>
<keyword evidence="1" id="KW-0472">Membrane</keyword>
<evidence type="ECO:0000313" key="3">
    <source>
        <dbReference type="Proteomes" id="UP000005496"/>
    </source>
</evidence>
<reference evidence="2" key="1">
    <citation type="submission" date="2010-05" db="EMBL/GenBank/DDBJ databases">
        <title>The draft genome of Desulfonatronospira thiodismutans ASO3-1.</title>
        <authorList>
            <consortium name="US DOE Joint Genome Institute (JGI-PGF)"/>
            <person name="Lucas S."/>
            <person name="Copeland A."/>
            <person name="Lapidus A."/>
            <person name="Cheng J.-F."/>
            <person name="Bruce D."/>
            <person name="Goodwin L."/>
            <person name="Pitluck S."/>
            <person name="Chertkov O."/>
            <person name="Brettin T."/>
            <person name="Detter J.C."/>
            <person name="Han C."/>
            <person name="Land M.L."/>
            <person name="Hauser L."/>
            <person name="Kyrpides N."/>
            <person name="Mikhailova N."/>
            <person name="Muyzer G."/>
            <person name="Woyke T."/>
        </authorList>
    </citation>
    <scope>NUCLEOTIDE SEQUENCE [LARGE SCALE GENOMIC DNA]</scope>
    <source>
        <strain evidence="2">ASO3-1</strain>
    </source>
</reference>
<feature type="transmembrane region" description="Helical" evidence="1">
    <location>
        <begin position="69"/>
        <end position="97"/>
    </location>
</feature>
<dbReference type="EMBL" id="ACJN02000003">
    <property type="protein sequence ID" value="EFI33562.1"/>
    <property type="molecule type" value="Genomic_DNA"/>
</dbReference>
<keyword evidence="3" id="KW-1185">Reference proteome</keyword>
<protein>
    <submittedName>
        <fullName evidence="2">Sulphate transporter</fullName>
    </submittedName>
</protein>
<feature type="transmembrane region" description="Helical" evidence="1">
    <location>
        <begin position="364"/>
        <end position="392"/>
    </location>
</feature>
<feature type="transmembrane region" description="Helical" evidence="1">
    <location>
        <begin position="157"/>
        <end position="175"/>
    </location>
</feature>
<evidence type="ECO:0000313" key="2">
    <source>
        <dbReference type="EMBL" id="EFI33562.1"/>
    </source>
</evidence>
<dbReference type="PANTHER" id="PTHR31970">
    <property type="match status" value="1"/>
</dbReference>
<gene>
    <name evidence="2" type="ORF">Dthio_PD0896</name>
</gene>
<comment type="caution">
    <text evidence="2">The sequence shown here is derived from an EMBL/GenBank/DDBJ whole genome shotgun (WGS) entry which is preliminary data.</text>
</comment>
<proteinExistence type="predicted"/>
<dbReference type="OrthoDB" id="7361398at2"/>
<evidence type="ECO:0000256" key="1">
    <source>
        <dbReference type="SAM" id="Phobius"/>
    </source>
</evidence>
<dbReference type="PANTHER" id="PTHR31970:SF9">
    <property type="entry name" value="MOLYBDATE TRANSPORTER 2"/>
    <property type="match status" value="1"/>
</dbReference>
<keyword evidence="1" id="KW-1133">Transmembrane helix</keyword>
<sequence>MGVPYKFNRQELAGSLGDLGVVLPLGIAMILVNGLNPLGLFFSVGLFYLLSGMYYRIPVPVEPMKVIGAYAVATGITASEIMASSLLIGVLLLVIALTGAMTLIGKYTPKEVVRGVQLSTGLLLMAEGVRFMIGTSTFQKLQEAAEPYLVIQDIGPVPFGLVLGLVGGVVTLLLLDNKKLPAALVVVLGGMLVGLLLGTREGLSQVSPGFNLPEFMPFGFPSGVDFSFALLVLVLPQLPMTLGNAVIANVDLSRQYFGEAAHRATYKANCITMALANFFSFFVGGMPLCHGAGGLAAHYRFGARTPGSNVIIGAIFIFLAVLLGVNILGILYLIPMAVLGVLLVFAGSQLALTIMDLKERKEFFVVFTIVGITLATNLAAGFIVGIIVAYILKSEKLSI</sequence>
<dbReference type="InterPro" id="IPR031563">
    <property type="entry name" value="MOT1/MOT2"/>
</dbReference>
<name>D6SS96_9BACT</name>
<accession>D6SS96</accession>
<feature type="transmembrane region" description="Helical" evidence="1">
    <location>
        <begin position="38"/>
        <end position="57"/>
    </location>
</feature>
<dbReference type="Pfam" id="PF16983">
    <property type="entry name" value="MFS_MOT1"/>
    <property type="match status" value="2"/>
</dbReference>